<gene>
    <name evidence="4" type="ORF">GEU84_018245</name>
</gene>
<keyword evidence="5" id="KW-1185">Reference proteome</keyword>
<proteinExistence type="inferred from homology"/>
<comment type="similarity">
    <text evidence="2">Belongs to the thioredoxin family. DsbA subfamily.</text>
</comment>
<name>A0A8X8H9U3_9RHOB</name>
<comment type="function">
    <text evidence="1">May be required for disulfide bond formation in some proteins.</text>
</comment>
<evidence type="ECO:0000259" key="3">
    <source>
        <dbReference type="PROSITE" id="PS51352"/>
    </source>
</evidence>
<comment type="caution">
    <text evidence="4">The sequence shown here is derived from an EMBL/GenBank/DDBJ whole genome shotgun (WGS) entry which is preliminary data.</text>
</comment>
<accession>A0A8X8H9U3</accession>
<feature type="domain" description="Thioredoxin" evidence="3">
    <location>
        <begin position="29"/>
        <end position="231"/>
    </location>
</feature>
<evidence type="ECO:0000313" key="4">
    <source>
        <dbReference type="EMBL" id="NUB46336.1"/>
    </source>
</evidence>
<dbReference type="InterPro" id="IPR012336">
    <property type="entry name" value="Thioredoxin-like_fold"/>
</dbReference>
<dbReference type="AlphaFoldDB" id="A0A8X8H9U3"/>
<dbReference type="SUPFAM" id="SSF52833">
    <property type="entry name" value="Thioredoxin-like"/>
    <property type="match status" value="1"/>
</dbReference>
<dbReference type="RefSeq" id="WP_152825184.1">
    <property type="nucleotide sequence ID" value="NZ_WHUT02000014.1"/>
</dbReference>
<reference evidence="4" key="1">
    <citation type="submission" date="2020-05" db="EMBL/GenBank/DDBJ databases">
        <title>Fertoebacter nigrum gen. nov., sp. nov., a new member of the family Rhodobacteraceae.</title>
        <authorList>
            <person name="Szuroczki S."/>
            <person name="Abbaszade G."/>
            <person name="Buni D."/>
            <person name="Schumann P."/>
            <person name="Toth E."/>
        </authorList>
    </citation>
    <scope>NUCLEOTIDE SEQUENCE</scope>
    <source>
        <strain evidence="4">RG-N-1a</strain>
    </source>
</reference>
<evidence type="ECO:0000313" key="5">
    <source>
        <dbReference type="Proteomes" id="UP000484076"/>
    </source>
</evidence>
<dbReference type="InterPro" id="IPR013766">
    <property type="entry name" value="Thioredoxin_domain"/>
</dbReference>
<dbReference type="PANTHER" id="PTHR13887:SF56">
    <property type="entry name" value="THIOREDOXIN-LIKE REDUCTASE RV2466C"/>
    <property type="match status" value="1"/>
</dbReference>
<dbReference type="PANTHER" id="PTHR13887">
    <property type="entry name" value="GLUTATHIONE S-TRANSFERASE KAPPA"/>
    <property type="match status" value="1"/>
</dbReference>
<dbReference type="PROSITE" id="PS51352">
    <property type="entry name" value="THIOREDOXIN_2"/>
    <property type="match status" value="1"/>
</dbReference>
<evidence type="ECO:0000256" key="1">
    <source>
        <dbReference type="ARBA" id="ARBA00003565"/>
    </source>
</evidence>
<organism evidence="4 5">
    <name type="scientific">Fertoeibacter niger</name>
    <dbReference type="NCBI Taxonomy" id="2656921"/>
    <lineage>
        <taxon>Bacteria</taxon>
        <taxon>Pseudomonadati</taxon>
        <taxon>Pseudomonadota</taxon>
        <taxon>Alphaproteobacteria</taxon>
        <taxon>Rhodobacterales</taxon>
        <taxon>Paracoccaceae</taxon>
        <taxon>Fertoeibacter</taxon>
    </lineage>
</organism>
<dbReference type="Gene3D" id="3.40.30.10">
    <property type="entry name" value="Glutaredoxin"/>
    <property type="match status" value="1"/>
</dbReference>
<protein>
    <submittedName>
        <fullName evidence="4">DsbA family protein</fullName>
    </submittedName>
</protein>
<dbReference type="Proteomes" id="UP000484076">
    <property type="component" value="Unassembled WGS sequence"/>
</dbReference>
<dbReference type="EMBL" id="WHUT02000014">
    <property type="protein sequence ID" value="NUB46336.1"/>
    <property type="molecule type" value="Genomic_DNA"/>
</dbReference>
<dbReference type="Pfam" id="PF13462">
    <property type="entry name" value="Thioredoxin_4"/>
    <property type="match status" value="1"/>
</dbReference>
<dbReference type="InterPro" id="IPR036249">
    <property type="entry name" value="Thioredoxin-like_sf"/>
</dbReference>
<sequence>MAKKLGLAALALVVAGGLGLWAFGGAGVQTAGQSLLPVTAAMAQETGSAPAEAPAETPVVPDMVMGNADAKVTLTEYASYTCPHCATFHASVFKQVKAEYIDTGKVKFVLREVYFDRYGLWAAMVARCGGEMRYFGISDILFNTQQEWAASDDAMTVVENLRKIGRTAGMDDATLNACLEDGAMAQALVTTYQANAEADDVQSTPTLLVNGEKHGNMSYEELKTILDAALEG</sequence>
<evidence type="ECO:0000256" key="2">
    <source>
        <dbReference type="ARBA" id="ARBA00005791"/>
    </source>
</evidence>